<feature type="region of interest" description="Disordered" evidence="1">
    <location>
        <begin position="24"/>
        <end position="63"/>
    </location>
</feature>
<comment type="caution">
    <text evidence="3">The sequence shown here is derived from an EMBL/GenBank/DDBJ whole genome shotgun (WGS) entry which is preliminary data.</text>
</comment>
<feature type="signal peptide" evidence="2">
    <location>
        <begin position="1"/>
        <end position="21"/>
    </location>
</feature>
<feature type="chain" id="PRO_5047338634" description="PepSY domain-containing protein" evidence="2">
    <location>
        <begin position="22"/>
        <end position="126"/>
    </location>
</feature>
<evidence type="ECO:0000313" key="4">
    <source>
        <dbReference type="Proteomes" id="UP001355056"/>
    </source>
</evidence>
<evidence type="ECO:0000256" key="2">
    <source>
        <dbReference type="SAM" id="SignalP"/>
    </source>
</evidence>
<reference evidence="3 4" key="1">
    <citation type="journal article" date="2016" name="Int. J. Syst. Evol. Microbiol.">
        <title>Lysobacter erysipheiresistens sp. nov., an antagonist of powdery mildew, isolated from tobacco-cultivated soil.</title>
        <authorList>
            <person name="Xie B."/>
            <person name="Li T."/>
            <person name="Lin X."/>
            <person name="Wang C.J."/>
            <person name="Chen Y.J."/>
            <person name="Liu W.J."/>
            <person name="Zhao Z.W."/>
        </authorList>
    </citation>
    <scope>NUCLEOTIDE SEQUENCE [LARGE SCALE GENOMIC DNA]</scope>
    <source>
        <strain evidence="3 4">RS-LYSO-3</strain>
    </source>
</reference>
<organism evidence="3 4">
    <name type="scientific">Novilysobacter erysipheiresistens</name>
    <dbReference type="NCBI Taxonomy" id="1749332"/>
    <lineage>
        <taxon>Bacteria</taxon>
        <taxon>Pseudomonadati</taxon>
        <taxon>Pseudomonadota</taxon>
        <taxon>Gammaproteobacteria</taxon>
        <taxon>Lysobacterales</taxon>
        <taxon>Lysobacteraceae</taxon>
        <taxon>Novilysobacter</taxon>
    </lineage>
</organism>
<accession>A0ABU7YZ26</accession>
<sequence>MSTRSTNLAALILLAATAATAGDALAQRTRADARESNRALADRSADRSHAGHRDERGDDHRALSAAVRRVERRTGGQVLSAERVPYDGRDINRIKVVDASGRVRVYVDDPRARAPQGRVRTRGDDN</sequence>
<keyword evidence="4" id="KW-1185">Reference proteome</keyword>
<evidence type="ECO:0000313" key="3">
    <source>
        <dbReference type="EMBL" id="MEG3184217.1"/>
    </source>
</evidence>
<evidence type="ECO:0008006" key="5">
    <source>
        <dbReference type="Google" id="ProtNLM"/>
    </source>
</evidence>
<protein>
    <recommendedName>
        <fullName evidence="5">PepSY domain-containing protein</fullName>
    </recommendedName>
</protein>
<dbReference type="EMBL" id="JAXGFP010000004">
    <property type="protein sequence ID" value="MEG3184217.1"/>
    <property type="molecule type" value="Genomic_DNA"/>
</dbReference>
<evidence type="ECO:0000256" key="1">
    <source>
        <dbReference type="SAM" id="MobiDB-lite"/>
    </source>
</evidence>
<name>A0ABU7YZ26_9GAMM</name>
<feature type="compositionally biased region" description="Basic and acidic residues" evidence="1">
    <location>
        <begin position="29"/>
        <end position="63"/>
    </location>
</feature>
<gene>
    <name evidence="3" type="ORF">SNE34_09365</name>
</gene>
<dbReference type="RefSeq" id="WP_332616719.1">
    <property type="nucleotide sequence ID" value="NZ_JAXGFP010000004.1"/>
</dbReference>
<proteinExistence type="predicted"/>
<dbReference type="Proteomes" id="UP001355056">
    <property type="component" value="Unassembled WGS sequence"/>
</dbReference>
<keyword evidence="2" id="KW-0732">Signal</keyword>